<keyword evidence="3" id="KW-0804">Transcription</keyword>
<dbReference type="Gene3D" id="1.10.260.40">
    <property type="entry name" value="lambda repressor-like DNA-binding domains"/>
    <property type="match status" value="1"/>
</dbReference>
<dbReference type="InterPro" id="IPR001387">
    <property type="entry name" value="Cro/C1-type_HTH"/>
</dbReference>
<dbReference type="InterPro" id="IPR050807">
    <property type="entry name" value="TransReg_Diox_bact_type"/>
</dbReference>
<evidence type="ECO:0000313" key="6">
    <source>
        <dbReference type="EMBL" id="QSX98809.1"/>
    </source>
</evidence>
<evidence type="ECO:0000256" key="4">
    <source>
        <dbReference type="SAM" id="MobiDB-lite"/>
    </source>
</evidence>
<dbReference type="SUPFAM" id="SSF47413">
    <property type="entry name" value="lambda repressor-like DNA-binding domains"/>
    <property type="match status" value="1"/>
</dbReference>
<dbReference type="InterPro" id="IPR013096">
    <property type="entry name" value="Cupin_2"/>
</dbReference>
<dbReference type="AlphaFoldDB" id="A0AAJ4T7M5"/>
<dbReference type="SUPFAM" id="SSF51182">
    <property type="entry name" value="RmlC-like cupins"/>
    <property type="match status" value="1"/>
</dbReference>
<protein>
    <submittedName>
        <fullName evidence="6">Helix-turn-helix transcriptional regulator</fullName>
    </submittedName>
</protein>
<dbReference type="CDD" id="cd00093">
    <property type="entry name" value="HTH_XRE"/>
    <property type="match status" value="1"/>
</dbReference>
<reference evidence="6 7" key="1">
    <citation type="submission" date="2021-03" db="EMBL/GenBank/DDBJ databases">
        <title>Draft genome sequence of Janthinobacterium sp. strain PLB02 isolated from infected primmorphs (Lubomirskia baicalensis).</title>
        <authorList>
            <person name="Chernogor L.I."/>
            <person name="Belikov S.I."/>
            <person name="Petrushin I.S."/>
        </authorList>
    </citation>
    <scope>NUCLEOTIDE SEQUENCE [LARGE SCALE GENOMIC DNA]</scope>
    <source>
        <strain evidence="6 7">PLB02</strain>
    </source>
</reference>
<proteinExistence type="predicted"/>
<dbReference type="Proteomes" id="UP000662821">
    <property type="component" value="Chromosome"/>
</dbReference>
<sequence>MLHDEKCAAPDEGDGDQGQFGQAEGGRGTCVCFHGALCYEQNISHHHRSNILRSQAEAGGVLAHLATNLRRLRLAAGLSQEELARKSGLSRRMVNGVEAGSTNISLANLDHVAAALNVAFVDLVQPPQQPHDSLRVLMWQSASQASQAMLLGAAPASRQVELWAWRLAPGERYDAQADPAGFSEMIYVLEGELQLELAAGTRTLGTGDFFVFSSAQAYAYVNAGESTLRFTRNVAS</sequence>
<name>A0AAJ4T7M5_9BURK</name>
<organism evidence="6 7">
    <name type="scientific">Janthinobacterium lividum</name>
    <dbReference type="NCBI Taxonomy" id="29581"/>
    <lineage>
        <taxon>Bacteria</taxon>
        <taxon>Pseudomonadati</taxon>
        <taxon>Pseudomonadota</taxon>
        <taxon>Betaproteobacteria</taxon>
        <taxon>Burkholderiales</taxon>
        <taxon>Oxalobacteraceae</taxon>
        <taxon>Janthinobacterium</taxon>
    </lineage>
</organism>
<dbReference type="GO" id="GO:0003677">
    <property type="term" value="F:DNA binding"/>
    <property type="evidence" value="ECO:0007669"/>
    <property type="project" value="UniProtKB-KW"/>
</dbReference>
<dbReference type="CDD" id="cd02209">
    <property type="entry name" value="cupin_XRE_C"/>
    <property type="match status" value="1"/>
</dbReference>
<dbReference type="InterPro" id="IPR011051">
    <property type="entry name" value="RmlC_Cupin_sf"/>
</dbReference>
<feature type="domain" description="HTH cro/C1-type" evidence="5">
    <location>
        <begin position="69"/>
        <end position="123"/>
    </location>
</feature>
<dbReference type="PANTHER" id="PTHR46797">
    <property type="entry name" value="HTH-TYPE TRANSCRIPTIONAL REGULATOR"/>
    <property type="match status" value="1"/>
</dbReference>
<evidence type="ECO:0000256" key="3">
    <source>
        <dbReference type="ARBA" id="ARBA00023163"/>
    </source>
</evidence>
<dbReference type="EMBL" id="CP071520">
    <property type="protein sequence ID" value="QSX98809.1"/>
    <property type="molecule type" value="Genomic_DNA"/>
</dbReference>
<dbReference type="GO" id="GO:0005829">
    <property type="term" value="C:cytosol"/>
    <property type="evidence" value="ECO:0007669"/>
    <property type="project" value="TreeGrafter"/>
</dbReference>
<dbReference type="GO" id="GO:0003700">
    <property type="term" value="F:DNA-binding transcription factor activity"/>
    <property type="evidence" value="ECO:0007669"/>
    <property type="project" value="TreeGrafter"/>
</dbReference>
<evidence type="ECO:0000313" key="7">
    <source>
        <dbReference type="Proteomes" id="UP000662821"/>
    </source>
</evidence>
<keyword evidence="1" id="KW-0805">Transcription regulation</keyword>
<feature type="region of interest" description="Disordered" evidence="4">
    <location>
        <begin position="1"/>
        <end position="20"/>
    </location>
</feature>
<dbReference type="SMART" id="SM00530">
    <property type="entry name" value="HTH_XRE"/>
    <property type="match status" value="1"/>
</dbReference>
<dbReference type="InterPro" id="IPR014710">
    <property type="entry name" value="RmlC-like_jellyroll"/>
</dbReference>
<dbReference type="Pfam" id="PF01381">
    <property type="entry name" value="HTH_3"/>
    <property type="match status" value="1"/>
</dbReference>
<dbReference type="PANTHER" id="PTHR46797:SF23">
    <property type="entry name" value="HTH-TYPE TRANSCRIPTIONAL REGULATOR SUTR"/>
    <property type="match status" value="1"/>
</dbReference>
<dbReference type="PROSITE" id="PS50943">
    <property type="entry name" value="HTH_CROC1"/>
    <property type="match status" value="1"/>
</dbReference>
<evidence type="ECO:0000256" key="2">
    <source>
        <dbReference type="ARBA" id="ARBA00023125"/>
    </source>
</evidence>
<dbReference type="Gene3D" id="2.60.120.10">
    <property type="entry name" value="Jelly Rolls"/>
    <property type="match status" value="1"/>
</dbReference>
<accession>A0AAJ4T7M5</accession>
<gene>
    <name evidence="6" type="ORF">J3P46_13445</name>
</gene>
<keyword evidence="2" id="KW-0238">DNA-binding</keyword>
<evidence type="ECO:0000259" key="5">
    <source>
        <dbReference type="PROSITE" id="PS50943"/>
    </source>
</evidence>
<dbReference type="Pfam" id="PF07883">
    <property type="entry name" value="Cupin_2"/>
    <property type="match status" value="1"/>
</dbReference>
<evidence type="ECO:0000256" key="1">
    <source>
        <dbReference type="ARBA" id="ARBA00023015"/>
    </source>
</evidence>
<dbReference type="InterPro" id="IPR010982">
    <property type="entry name" value="Lambda_DNA-bd_dom_sf"/>
</dbReference>